<protein>
    <submittedName>
        <fullName evidence="1">Uncharacterized protein</fullName>
    </submittedName>
</protein>
<dbReference type="AlphaFoldDB" id="A0A6H5GPK6"/>
<evidence type="ECO:0000313" key="1">
    <source>
        <dbReference type="EMBL" id="CAB0006004.1"/>
    </source>
</evidence>
<dbReference type="EMBL" id="CADCXU010017085">
    <property type="protein sequence ID" value="CAB0006004.1"/>
    <property type="molecule type" value="Genomic_DNA"/>
</dbReference>
<dbReference type="Proteomes" id="UP000479000">
    <property type="component" value="Unassembled WGS sequence"/>
</dbReference>
<reference evidence="1 2" key="1">
    <citation type="submission" date="2020-02" db="EMBL/GenBank/DDBJ databases">
        <authorList>
            <person name="Ferguson B K."/>
        </authorList>
    </citation>
    <scope>NUCLEOTIDE SEQUENCE [LARGE SCALE GENOMIC DNA]</scope>
</reference>
<keyword evidence="2" id="KW-1185">Reference proteome</keyword>
<accession>A0A6H5GPK6</accession>
<evidence type="ECO:0000313" key="2">
    <source>
        <dbReference type="Proteomes" id="UP000479000"/>
    </source>
</evidence>
<gene>
    <name evidence="1" type="ORF">NTEN_LOCUS11481</name>
</gene>
<sequence>MRQRFEGPGKAIVQAGPEKIDVEALRCCQAAAVRSEKLTAPRAMFVEQTRVWKLSSRAMNRRQQLQDEHSRKGQDPQSPEEGPTRVVATNASNYPDCPLLHAEQAV</sequence>
<organism evidence="1 2">
    <name type="scientific">Nesidiocoris tenuis</name>
    <dbReference type="NCBI Taxonomy" id="355587"/>
    <lineage>
        <taxon>Eukaryota</taxon>
        <taxon>Metazoa</taxon>
        <taxon>Ecdysozoa</taxon>
        <taxon>Arthropoda</taxon>
        <taxon>Hexapoda</taxon>
        <taxon>Insecta</taxon>
        <taxon>Pterygota</taxon>
        <taxon>Neoptera</taxon>
        <taxon>Paraneoptera</taxon>
        <taxon>Hemiptera</taxon>
        <taxon>Heteroptera</taxon>
        <taxon>Panheteroptera</taxon>
        <taxon>Cimicomorpha</taxon>
        <taxon>Miridae</taxon>
        <taxon>Dicyphina</taxon>
        <taxon>Nesidiocoris</taxon>
    </lineage>
</organism>
<name>A0A6H5GPK6_9HEMI</name>
<proteinExistence type="predicted"/>